<dbReference type="PROSITE" id="PS51257">
    <property type="entry name" value="PROKAR_LIPOPROTEIN"/>
    <property type="match status" value="1"/>
</dbReference>
<dbReference type="EMBL" id="CP011393">
    <property type="protein sequence ID" value="ANE40875.1"/>
    <property type="molecule type" value="Genomic_DNA"/>
</dbReference>
<dbReference type="InterPro" id="IPR050097">
    <property type="entry name" value="Ferredoxin-NADP_redctase_2"/>
</dbReference>
<dbReference type="Pfam" id="PF07992">
    <property type="entry name" value="Pyr_redox_2"/>
    <property type="match status" value="1"/>
</dbReference>
<dbReference type="InterPro" id="IPR036188">
    <property type="entry name" value="FAD/NAD-bd_sf"/>
</dbReference>
<keyword evidence="2" id="KW-0560">Oxidoreductase</keyword>
<dbReference type="EMBL" id="DSZT01000166">
    <property type="protein sequence ID" value="HGU42334.1"/>
    <property type="molecule type" value="Genomic_DNA"/>
</dbReference>
<dbReference type="PANTHER" id="PTHR48105">
    <property type="entry name" value="THIOREDOXIN REDUCTASE 1-RELATED-RELATED"/>
    <property type="match status" value="1"/>
</dbReference>
<dbReference type="AlphaFoldDB" id="A0A172T1J3"/>
<sequence>MKVAIIGGGPAGISCAVLLKRYGVDVTIYEKDEIGGLIRNAWRVENFPPVGFISGTGFVDKLKWYIKEYRIEVVQDEILTVDDFEITGRVRRYQCDIAVVATGTVPKRLVDLEGPRTFYEYIHLPQDVQTVAIYGGGDVALDYAIHAKEDSREPTVFVRSNKLKAVSRLVEYAKERGIPIRLGEAIAFVEQKDEKVYVYTKAGSYIFDALLIAIGRIANEPKINASSMKVFKIGDVAHPNFRQSSIAIGDGIKCAMEIVEIVEQLNK</sequence>
<name>A0A172T1J3_FERPE</name>
<accession>A0A172T1J3</accession>
<proteinExistence type="predicted"/>
<dbReference type="Gene3D" id="3.50.50.60">
    <property type="entry name" value="FAD/NAD(P)-binding domain"/>
    <property type="match status" value="2"/>
</dbReference>
<dbReference type="PRINTS" id="PR00469">
    <property type="entry name" value="PNDRDTASEII"/>
</dbReference>
<protein>
    <submittedName>
        <fullName evidence="5">NAD(P)/FAD-dependent oxidoreductase</fullName>
    </submittedName>
</protein>
<organism evidence="4 7">
    <name type="scientific">Fervidobacterium pennivorans</name>
    <dbReference type="NCBI Taxonomy" id="93466"/>
    <lineage>
        <taxon>Bacteria</taxon>
        <taxon>Thermotogati</taxon>
        <taxon>Thermotogota</taxon>
        <taxon>Thermotogae</taxon>
        <taxon>Thermotogales</taxon>
        <taxon>Fervidobacteriaceae</taxon>
        <taxon>Fervidobacterium</taxon>
    </lineage>
</organism>
<dbReference type="PATRIC" id="fig|93466.3.peg.410"/>
<dbReference type="PRINTS" id="PR00368">
    <property type="entry name" value="FADPNR"/>
</dbReference>
<evidence type="ECO:0000259" key="3">
    <source>
        <dbReference type="Pfam" id="PF07992"/>
    </source>
</evidence>
<evidence type="ECO:0000313" key="7">
    <source>
        <dbReference type="Proteomes" id="UP000077096"/>
    </source>
</evidence>
<feature type="domain" description="FAD/NAD(P)-binding" evidence="3">
    <location>
        <begin position="1"/>
        <end position="236"/>
    </location>
</feature>
<evidence type="ECO:0000256" key="1">
    <source>
        <dbReference type="ARBA" id="ARBA00022630"/>
    </source>
</evidence>
<evidence type="ECO:0000256" key="2">
    <source>
        <dbReference type="ARBA" id="ARBA00023002"/>
    </source>
</evidence>
<evidence type="ECO:0000313" key="5">
    <source>
        <dbReference type="EMBL" id="HGQ77628.1"/>
    </source>
</evidence>
<dbReference type="GO" id="GO:0016491">
    <property type="term" value="F:oxidoreductase activity"/>
    <property type="evidence" value="ECO:0007669"/>
    <property type="project" value="UniProtKB-KW"/>
</dbReference>
<evidence type="ECO:0000313" key="6">
    <source>
        <dbReference type="EMBL" id="HGU42334.1"/>
    </source>
</evidence>
<dbReference type="Proteomes" id="UP000077096">
    <property type="component" value="Chromosome"/>
</dbReference>
<dbReference type="InterPro" id="IPR023753">
    <property type="entry name" value="FAD/NAD-binding_dom"/>
</dbReference>
<dbReference type="SUPFAM" id="SSF51905">
    <property type="entry name" value="FAD/NAD(P)-binding domain"/>
    <property type="match status" value="1"/>
</dbReference>
<evidence type="ECO:0000313" key="4">
    <source>
        <dbReference type="EMBL" id="ANE40875.1"/>
    </source>
</evidence>
<keyword evidence="1" id="KW-0285">Flavoprotein</keyword>
<dbReference type="KEGG" id="fng:JM64_01790"/>
<dbReference type="OrthoDB" id="9786503at2"/>
<gene>
    <name evidence="6" type="ORF">ENT72_05400</name>
    <name evidence="5" type="ORF">ENU12_06975</name>
    <name evidence="4" type="ORF">JM64_01790</name>
</gene>
<reference evidence="5" key="2">
    <citation type="journal article" date="2020" name="mSystems">
        <title>Genome- and Community-Level Interaction Insights into Carbon Utilization and Element Cycling Functions of Hydrothermarchaeota in Hydrothermal Sediment.</title>
        <authorList>
            <person name="Zhou Z."/>
            <person name="Liu Y."/>
            <person name="Xu W."/>
            <person name="Pan J."/>
            <person name="Luo Z.H."/>
            <person name="Li M."/>
        </authorList>
    </citation>
    <scope>NUCLEOTIDE SEQUENCE [LARGE SCALE GENOMIC DNA]</scope>
    <source>
        <strain evidence="6">SpSt-604</strain>
        <strain evidence="5">SpSt-640</strain>
    </source>
</reference>
<dbReference type="EMBL" id="DTBH01000147">
    <property type="protein sequence ID" value="HGQ77628.1"/>
    <property type="molecule type" value="Genomic_DNA"/>
</dbReference>
<reference evidence="4 7" key="1">
    <citation type="submission" date="2014-08" db="EMBL/GenBank/DDBJ databases">
        <title>Fervidobacterium pennivorans DYC genome.</title>
        <authorList>
            <person name="Wushke S."/>
        </authorList>
    </citation>
    <scope>NUCLEOTIDE SEQUENCE [LARGE SCALE GENOMIC DNA]</scope>
    <source>
        <strain evidence="4 7">DYC</strain>
    </source>
</reference>